<dbReference type="SUPFAM" id="SSF81383">
    <property type="entry name" value="F-box domain"/>
    <property type="match status" value="1"/>
</dbReference>
<feature type="transmembrane region" description="Helical" evidence="1">
    <location>
        <begin position="554"/>
        <end position="575"/>
    </location>
</feature>
<evidence type="ECO:0000313" key="3">
    <source>
        <dbReference type="Proteomes" id="UP000038045"/>
    </source>
</evidence>
<evidence type="ECO:0000256" key="1">
    <source>
        <dbReference type="SAM" id="Phobius"/>
    </source>
</evidence>
<feature type="transmembrane region" description="Helical" evidence="1">
    <location>
        <begin position="473"/>
        <end position="494"/>
    </location>
</feature>
<dbReference type="CDD" id="cd09917">
    <property type="entry name" value="F-box_SF"/>
    <property type="match status" value="1"/>
</dbReference>
<dbReference type="SMART" id="SM00256">
    <property type="entry name" value="FBOX"/>
    <property type="match status" value="1"/>
</dbReference>
<feature type="domain" description="F-box" evidence="2">
    <location>
        <begin position="1"/>
        <end position="48"/>
    </location>
</feature>
<dbReference type="PROSITE" id="PS50181">
    <property type="entry name" value="FBOX"/>
    <property type="match status" value="1"/>
</dbReference>
<dbReference type="AlphaFoldDB" id="A0A0N4Z6P4"/>
<evidence type="ECO:0000313" key="4">
    <source>
        <dbReference type="WBParaSite" id="PTRK_0000284900.1"/>
    </source>
</evidence>
<dbReference type="WBParaSite" id="PTRK_0000284900.1">
    <property type="protein sequence ID" value="PTRK_0000284900.1"/>
    <property type="gene ID" value="PTRK_0000284900"/>
</dbReference>
<reference evidence="4" key="1">
    <citation type="submission" date="2017-02" db="UniProtKB">
        <authorList>
            <consortium name="WormBaseParasite"/>
        </authorList>
    </citation>
    <scope>IDENTIFICATION</scope>
</reference>
<dbReference type="InterPro" id="IPR001810">
    <property type="entry name" value="F-box_dom"/>
</dbReference>
<evidence type="ECO:0000259" key="2">
    <source>
        <dbReference type="PROSITE" id="PS50181"/>
    </source>
</evidence>
<keyword evidence="3" id="KW-1185">Reference proteome</keyword>
<protein>
    <submittedName>
        <fullName evidence="4">F-box domain-containing protein</fullName>
    </submittedName>
</protein>
<dbReference type="Gene3D" id="1.20.1280.50">
    <property type="match status" value="1"/>
</dbReference>
<organism evidence="3 4">
    <name type="scientific">Parastrongyloides trichosuri</name>
    <name type="common">Possum-specific nematode worm</name>
    <dbReference type="NCBI Taxonomy" id="131310"/>
    <lineage>
        <taxon>Eukaryota</taxon>
        <taxon>Metazoa</taxon>
        <taxon>Ecdysozoa</taxon>
        <taxon>Nematoda</taxon>
        <taxon>Chromadorea</taxon>
        <taxon>Rhabditida</taxon>
        <taxon>Tylenchina</taxon>
        <taxon>Panagrolaimomorpha</taxon>
        <taxon>Strongyloidoidea</taxon>
        <taxon>Strongyloididae</taxon>
        <taxon>Parastrongyloides</taxon>
    </lineage>
</organism>
<name>A0A0N4Z6P4_PARTI</name>
<dbReference type="Proteomes" id="UP000038045">
    <property type="component" value="Unplaced"/>
</dbReference>
<keyword evidence="1" id="KW-1133">Transmembrane helix</keyword>
<accession>A0A0N4Z6P4</accession>
<feature type="transmembrane region" description="Helical" evidence="1">
    <location>
        <begin position="501"/>
        <end position="523"/>
    </location>
</feature>
<dbReference type="InterPro" id="IPR036047">
    <property type="entry name" value="F-box-like_dom_sf"/>
</dbReference>
<dbReference type="Pfam" id="PF12937">
    <property type="entry name" value="F-box-like"/>
    <property type="match status" value="1"/>
</dbReference>
<keyword evidence="1" id="KW-0812">Transmembrane</keyword>
<sequence length="587" mass="67604">MLGMETLPDEILANIFSYLNWESLPSVRGVSRRFCNIIDDNKNLLKKPKLEYLRLYQLPNEDGYPKFKLIMEFFKNIDDKNDKLKRSHILTLEDLDYIDTKNYLDKFDKKSINHLAITMVESMDLFDLLNICYQHELKVNFLEMSIHNSPVFHSMINFMGKLKNVKHIDIEPLCLDGQILPSEFIFPIFGHLSSLRIDECRCTSFVNTLMAGDMIRNNPDLSNIIVYSIRDDYEAVFVDEIKNREVIHWEEKKCDCLEKRTKLMFAFRKDMNIDTKWLNFFGHGEYLCDFADQDGQAALCSGLKYHKLIKKKLFISFQGLYMGSRITTIIALVLGAILFFVSGPLVLMGYTTFTPNPKDPTNIVKLENIDYDKDVIGRDVSDFLKKNKNYGASIQEMDGKPITRGFIVPYPKCYYSKQTIDQIKSEKKIDIEPERKIKILINKAPANTDKVDICMENNVINSIERTILSLTSIGYIIIIIILILVGLIILGCCMNINVPKLVYILSNVPLIFSVIAIALMIFLDLNHYQLRGIQDKTTVQTYGLYDPGINFFKLIGLVVFIVCCLSFTILMSIAAKQRKNEIILSKA</sequence>
<proteinExistence type="predicted"/>
<feature type="transmembrane region" description="Helical" evidence="1">
    <location>
        <begin position="329"/>
        <end position="350"/>
    </location>
</feature>
<keyword evidence="1" id="KW-0472">Membrane</keyword>